<comment type="similarity">
    <text evidence="2 5">Belongs to the sulfotransferase 1 family.</text>
</comment>
<dbReference type="InterPro" id="IPR000863">
    <property type="entry name" value="Sulfotransferase_dom"/>
</dbReference>
<dbReference type="Proteomes" id="UP000694424">
    <property type="component" value="Unplaced"/>
</dbReference>
<evidence type="ECO:0000256" key="2">
    <source>
        <dbReference type="ARBA" id="ARBA00005771"/>
    </source>
</evidence>
<dbReference type="InterPro" id="IPR027417">
    <property type="entry name" value="P-loop_NTPase"/>
</dbReference>
<dbReference type="SUPFAM" id="SSF52540">
    <property type="entry name" value="P-loop containing nucleoside triphosphate hydrolases"/>
    <property type="match status" value="1"/>
</dbReference>
<keyword evidence="3" id="KW-0963">Cytoplasm</keyword>
<reference evidence="7" key="1">
    <citation type="submission" date="2025-08" db="UniProtKB">
        <authorList>
            <consortium name="Ensembl"/>
        </authorList>
    </citation>
    <scope>IDENTIFICATION</scope>
</reference>
<protein>
    <recommendedName>
        <fullName evidence="5">Sulfotransferase</fullName>
        <ecNumber evidence="5">2.8.2.-</ecNumber>
    </recommendedName>
</protein>
<evidence type="ECO:0000256" key="3">
    <source>
        <dbReference type="ARBA" id="ARBA00022490"/>
    </source>
</evidence>
<dbReference type="EC" id="2.8.2.-" evidence="5"/>
<dbReference type="Ensembl" id="ENSAOWT00000032587.1">
    <property type="protein sequence ID" value="ENSAOWP00000028772.1"/>
    <property type="gene ID" value="ENSAOWG00000019383.1"/>
</dbReference>
<dbReference type="PANTHER" id="PTHR11783">
    <property type="entry name" value="SULFOTRANSFERASE SULT"/>
    <property type="match status" value="1"/>
</dbReference>
<evidence type="ECO:0000313" key="7">
    <source>
        <dbReference type="Ensembl" id="ENSAOWP00000028772.1"/>
    </source>
</evidence>
<feature type="domain" description="Sulfotransferase" evidence="6">
    <location>
        <begin position="226"/>
        <end position="475"/>
    </location>
</feature>
<dbReference type="AlphaFoldDB" id="A0A8B9QLQ5"/>
<dbReference type="FunFam" id="3.40.50.300:FF:000433">
    <property type="entry name" value="Estrogen sulfotransferase"/>
    <property type="match status" value="1"/>
</dbReference>
<accession>A0A8B9QLQ5</accession>
<sequence length="484" mass="54278">MNIRSPSSLATSLAFPLLGTPITYVLPAPTSSPPKTTSRSPHPTAPRLLHHLPIPSAGTAAFCFPASLTHNAAPGCSCACIASPSSSCTAGCRSPPELPAVRLFPLLDYTSVPAERLGREARQLHSPHRTIPSSVACICSRSYDRPSPFPAPFHHQDVTAAFSDGPAHSAPAASLPAMADPIPYTESLAESLHVFRRFPLQDVRGIPLMEPIAQQWGLIESFQARPDDLLIATYPKAGTTWMQEIVDLILARGDTAKACRAPTHIRIPFLEICSPPPVPSGVTQLLNAPSPRVIKTHLPFQLVPKTFWEQGCKVIYVARNAKDNVVSYYFFDRMNQTQPEPGPWPEYLQKFMDEKLAWGSWYDHVRRYWEERHNHRILYVFYEDMKEDLEREITRVATFLEQPLTAEQMAVVVHHSSFEVMRDNPMANYSSIPTAILDQSISPFMRRGEVGDWRNHFTVAQSEAFDTHYRHRMGDAEPHFRTRL</sequence>
<dbReference type="Gene3D" id="3.40.50.300">
    <property type="entry name" value="P-loop containing nucleotide triphosphate hydrolases"/>
    <property type="match status" value="1"/>
</dbReference>
<evidence type="ECO:0000259" key="6">
    <source>
        <dbReference type="Pfam" id="PF00685"/>
    </source>
</evidence>
<comment type="subcellular location">
    <subcellularLocation>
        <location evidence="1">Cytoplasm</location>
    </subcellularLocation>
</comment>
<organism evidence="7 8">
    <name type="scientific">Apteryx owenii</name>
    <name type="common">Little spotted kiwi</name>
    <dbReference type="NCBI Taxonomy" id="8824"/>
    <lineage>
        <taxon>Eukaryota</taxon>
        <taxon>Metazoa</taxon>
        <taxon>Chordata</taxon>
        <taxon>Craniata</taxon>
        <taxon>Vertebrata</taxon>
        <taxon>Euteleostomi</taxon>
        <taxon>Archelosauria</taxon>
        <taxon>Archosauria</taxon>
        <taxon>Dinosauria</taxon>
        <taxon>Saurischia</taxon>
        <taxon>Theropoda</taxon>
        <taxon>Coelurosauria</taxon>
        <taxon>Aves</taxon>
        <taxon>Palaeognathae</taxon>
        <taxon>Apterygiformes</taxon>
        <taxon>Apterygidae</taxon>
        <taxon>Apteryx</taxon>
    </lineage>
</organism>
<reference evidence="7" key="2">
    <citation type="submission" date="2025-09" db="UniProtKB">
        <authorList>
            <consortium name="Ensembl"/>
        </authorList>
    </citation>
    <scope>IDENTIFICATION</scope>
</reference>
<dbReference type="Pfam" id="PF00685">
    <property type="entry name" value="Sulfotransfer_1"/>
    <property type="match status" value="1"/>
</dbReference>
<keyword evidence="8" id="KW-1185">Reference proteome</keyword>
<keyword evidence="4 5" id="KW-0808">Transferase</keyword>
<proteinExistence type="inferred from homology"/>
<name>A0A8B9QLQ5_APTOW</name>
<dbReference type="GO" id="GO:0005737">
    <property type="term" value="C:cytoplasm"/>
    <property type="evidence" value="ECO:0007669"/>
    <property type="project" value="UniProtKB-SubCell"/>
</dbReference>
<evidence type="ECO:0000256" key="1">
    <source>
        <dbReference type="ARBA" id="ARBA00004496"/>
    </source>
</evidence>
<evidence type="ECO:0000256" key="4">
    <source>
        <dbReference type="ARBA" id="ARBA00022679"/>
    </source>
</evidence>
<evidence type="ECO:0000313" key="8">
    <source>
        <dbReference type="Proteomes" id="UP000694424"/>
    </source>
</evidence>
<evidence type="ECO:0000256" key="5">
    <source>
        <dbReference type="RuleBase" id="RU361155"/>
    </source>
</evidence>
<dbReference type="GO" id="GO:0008146">
    <property type="term" value="F:sulfotransferase activity"/>
    <property type="evidence" value="ECO:0007669"/>
    <property type="project" value="InterPro"/>
</dbReference>